<dbReference type="GO" id="GO:0005886">
    <property type="term" value="C:plasma membrane"/>
    <property type="evidence" value="ECO:0007669"/>
    <property type="project" value="UniProtKB-SubCell"/>
</dbReference>
<evidence type="ECO:0000313" key="10">
    <source>
        <dbReference type="Proteomes" id="UP000051647"/>
    </source>
</evidence>
<dbReference type="GO" id="GO:0022857">
    <property type="term" value="F:transmembrane transporter activity"/>
    <property type="evidence" value="ECO:0007669"/>
    <property type="project" value="InterPro"/>
</dbReference>
<dbReference type="STRING" id="1423815.FC27_GL001094"/>
<dbReference type="Gene3D" id="1.20.1250.20">
    <property type="entry name" value="MFS general substrate transporter like domains"/>
    <property type="match status" value="2"/>
</dbReference>
<dbReference type="EMBL" id="AZFA01000021">
    <property type="protein sequence ID" value="KRL66072.1"/>
    <property type="molecule type" value="Genomic_DNA"/>
</dbReference>
<feature type="transmembrane region" description="Helical" evidence="7">
    <location>
        <begin position="142"/>
        <end position="162"/>
    </location>
</feature>
<dbReference type="SUPFAM" id="SSF103473">
    <property type="entry name" value="MFS general substrate transporter"/>
    <property type="match status" value="1"/>
</dbReference>
<dbReference type="Pfam" id="PF07690">
    <property type="entry name" value="MFS_1"/>
    <property type="match status" value="1"/>
</dbReference>
<dbReference type="AlphaFoldDB" id="A0A0R1SJT2"/>
<keyword evidence="5 7" id="KW-1133">Transmembrane helix</keyword>
<evidence type="ECO:0000256" key="4">
    <source>
        <dbReference type="ARBA" id="ARBA00022692"/>
    </source>
</evidence>
<feature type="transmembrane region" description="Helical" evidence="7">
    <location>
        <begin position="237"/>
        <end position="254"/>
    </location>
</feature>
<dbReference type="Proteomes" id="UP000051647">
    <property type="component" value="Unassembled WGS sequence"/>
</dbReference>
<evidence type="ECO:0000256" key="7">
    <source>
        <dbReference type="SAM" id="Phobius"/>
    </source>
</evidence>
<dbReference type="PANTHER" id="PTHR23517">
    <property type="entry name" value="RESISTANCE PROTEIN MDTM, PUTATIVE-RELATED-RELATED"/>
    <property type="match status" value="1"/>
</dbReference>
<evidence type="ECO:0000313" key="9">
    <source>
        <dbReference type="EMBL" id="KRL66072.1"/>
    </source>
</evidence>
<feature type="transmembrane region" description="Helical" evidence="7">
    <location>
        <begin position="290"/>
        <end position="315"/>
    </location>
</feature>
<protein>
    <submittedName>
        <fullName evidence="9">Major facilitator superfamily permease</fullName>
    </submittedName>
</protein>
<feature type="transmembrane region" description="Helical" evidence="7">
    <location>
        <begin position="115"/>
        <end position="136"/>
    </location>
</feature>
<proteinExistence type="predicted"/>
<comment type="caution">
    <text evidence="9">The sequence shown here is derived from an EMBL/GenBank/DDBJ whole genome shotgun (WGS) entry which is preliminary data.</text>
</comment>
<feature type="domain" description="Major facilitator superfamily (MFS) profile" evidence="8">
    <location>
        <begin position="1"/>
        <end position="381"/>
    </location>
</feature>
<sequence length="381" mass="42445">MVMGFILPVNMIFINKNLHQSATMAGFALMVYSGLMMVGNYLGGILFDKLSRKWTLQIGYIIAVISLIGMTFHHVWPSYFFMLSMLGFGMGISYTAINAYTAFVAEQTIGDSRVLFNNMYLAANLGIAVGSTSVGFIFEWSIFFTFFIPVIFFLLCLLIVFFKSATLDATNEEAEKTHEFTVSDEGVDPKVATGEKRYRLNLIILSLGVFIMWMGYTQWDSNMSLYMVNNGFSKKEYSMVFTVNAASLLLIQPVMNRIASKLFKLLKNQILVGIIIMGLSFLLLPNAKVYWMFIVSMLILTVGESMVFPTIPALLNKMSTTKNRGSLQSLYTIMGSLGRAVGPYVGSIIVMILSFGDLFYGITAAMILVALSLKGVKELEK</sequence>
<organism evidence="9 10">
    <name type="scientific">Companilactobacillus versmoldensis DSM 14857 = KCTC 3814</name>
    <dbReference type="NCBI Taxonomy" id="1423815"/>
    <lineage>
        <taxon>Bacteria</taxon>
        <taxon>Bacillati</taxon>
        <taxon>Bacillota</taxon>
        <taxon>Bacilli</taxon>
        <taxon>Lactobacillales</taxon>
        <taxon>Lactobacillaceae</taxon>
        <taxon>Companilactobacillus</taxon>
    </lineage>
</organism>
<feature type="transmembrane region" description="Helical" evidence="7">
    <location>
        <begin position="358"/>
        <end position="376"/>
    </location>
</feature>
<evidence type="ECO:0000256" key="1">
    <source>
        <dbReference type="ARBA" id="ARBA00004651"/>
    </source>
</evidence>
<keyword evidence="6 7" id="KW-0472">Membrane</keyword>
<reference evidence="9 10" key="1">
    <citation type="journal article" date="2015" name="Genome Announc.">
        <title>Expanding the biotechnology potential of lactobacilli through comparative genomics of 213 strains and associated genera.</title>
        <authorList>
            <person name="Sun Z."/>
            <person name="Harris H.M."/>
            <person name="McCann A."/>
            <person name="Guo C."/>
            <person name="Argimon S."/>
            <person name="Zhang W."/>
            <person name="Yang X."/>
            <person name="Jeffery I.B."/>
            <person name="Cooney J.C."/>
            <person name="Kagawa T.F."/>
            <person name="Liu W."/>
            <person name="Song Y."/>
            <person name="Salvetti E."/>
            <person name="Wrobel A."/>
            <person name="Rasinkangas P."/>
            <person name="Parkhill J."/>
            <person name="Rea M.C."/>
            <person name="O'Sullivan O."/>
            <person name="Ritari J."/>
            <person name="Douillard F.P."/>
            <person name="Paul Ross R."/>
            <person name="Yang R."/>
            <person name="Briner A.E."/>
            <person name="Felis G.E."/>
            <person name="de Vos W.M."/>
            <person name="Barrangou R."/>
            <person name="Klaenhammer T.R."/>
            <person name="Caufield P.W."/>
            <person name="Cui Y."/>
            <person name="Zhang H."/>
            <person name="O'Toole P.W."/>
        </authorList>
    </citation>
    <scope>NUCLEOTIDE SEQUENCE [LARGE SCALE GENOMIC DNA]</scope>
    <source>
        <strain evidence="9 10">DSM 14857</strain>
    </source>
</reference>
<evidence type="ECO:0000256" key="3">
    <source>
        <dbReference type="ARBA" id="ARBA00022475"/>
    </source>
</evidence>
<evidence type="ECO:0000256" key="2">
    <source>
        <dbReference type="ARBA" id="ARBA00022448"/>
    </source>
</evidence>
<feature type="transmembrane region" description="Helical" evidence="7">
    <location>
        <begin position="266"/>
        <end position="284"/>
    </location>
</feature>
<gene>
    <name evidence="9" type="ORF">FC27_GL001094</name>
</gene>
<dbReference type="PROSITE" id="PS50850">
    <property type="entry name" value="MFS"/>
    <property type="match status" value="1"/>
</dbReference>
<feature type="transmembrane region" description="Helical" evidence="7">
    <location>
        <begin position="79"/>
        <end position="103"/>
    </location>
</feature>
<keyword evidence="2" id="KW-0813">Transport</keyword>
<comment type="subcellular location">
    <subcellularLocation>
        <location evidence="1">Cell membrane</location>
        <topology evidence="1">Multi-pass membrane protein</topology>
    </subcellularLocation>
</comment>
<keyword evidence="10" id="KW-1185">Reference proteome</keyword>
<keyword evidence="3" id="KW-1003">Cell membrane</keyword>
<dbReference type="InterPro" id="IPR020846">
    <property type="entry name" value="MFS_dom"/>
</dbReference>
<dbReference type="PANTHER" id="PTHR23517:SF10">
    <property type="entry name" value="MAJOR FACILITATOR SUPERFAMILY (MFS) PROFILE DOMAIN-CONTAINING PROTEIN"/>
    <property type="match status" value="1"/>
</dbReference>
<feature type="transmembrane region" description="Helical" evidence="7">
    <location>
        <begin position="20"/>
        <end position="42"/>
    </location>
</feature>
<dbReference type="InterPro" id="IPR011701">
    <property type="entry name" value="MFS"/>
</dbReference>
<dbReference type="PATRIC" id="fig|1423815.3.peg.1118"/>
<feature type="transmembrane region" description="Helical" evidence="7">
    <location>
        <begin position="54"/>
        <end position="73"/>
    </location>
</feature>
<dbReference type="eggNOG" id="COG2814">
    <property type="taxonomic scope" value="Bacteria"/>
</dbReference>
<evidence type="ECO:0000256" key="5">
    <source>
        <dbReference type="ARBA" id="ARBA00022989"/>
    </source>
</evidence>
<name>A0A0R1SJT2_9LACO</name>
<evidence type="ECO:0000259" key="8">
    <source>
        <dbReference type="PROSITE" id="PS50850"/>
    </source>
</evidence>
<evidence type="ECO:0000256" key="6">
    <source>
        <dbReference type="ARBA" id="ARBA00023136"/>
    </source>
</evidence>
<keyword evidence="4 7" id="KW-0812">Transmembrane</keyword>
<dbReference type="InterPro" id="IPR036259">
    <property type="entry name" value="MFS_trans_sf"/>
</dbReference>
<feature type="transmembrane region" description="Helical" evidence="7">
    <location>
        <begin position="200"/>
        <end position="217"/>
    </location>
</feature>
<dbReference type="InterPro" id="IPR050171">
    <property type="entry name" value="MFS_Transporters"/>
</dbReference>
<accession>A0A0R1SJT2</accession>